<proteinExistence type="predicted"/>
<reference evidence="2" key="1">
    <citation type="submission" date="2021-01" db="EMBL/GenBank/DDBJ databases">
        <title>Whole genome shotgun sequence of Actinoplanes cyaneus NBRC 14990.</title>
        <authorList>
            <person name="Komaki H."/>
            <person name="Tamura T."/>
        </authorList>
    </citation>
    <scope>NUCLEOTIDE SEQUENCE</scope>
    <source>
        <strain evidence="2">NBRC 14990</strain>
    </source>
</reference>
<dbReference type="AlphaFoldDB" id="A0A919M9W0"/>
<name>A0A919M9W0_9ACTN</name>
<protein>
    <recommendedName>
        <fullName evidence="4">Transposase</fullName>
    </recommendedName>
</protein>
<comment type="caution">
    <text evidence="2">The sequence shown here is derived from an EMBL/GenBank/DDBJ whole genome shotgun (WGS) entry which is preliminary data.</text>
</comment>
<evidence type="ECO:0008006" key="4">
    <source>
        <dbReference type="Google" id="ProtNLM"/>
    </source>
</evidence>
<evidence type="ECO:0000256" key="1">
    <source>
        <dbReference type="SAM" id="MobiDB-lite"/>
    </source>
</evidence>
<dbReference type="Proteomes" id="UP000619479">
    <property type="component" value="Unassembled WGS sequence"/>
</dbReference>
<dbReference type="EMBL" id="BOMH01000109">
    <property type="protein sequence ID" value="GID71257.1"/>
    <property type="molecule type" value="Genomic_DNA"/>
</dbReference>
<sequence>MPITLRSGLPSTRNLNRLPRPPSPRLALPHLHNGDTCTRLAAAWRKIQEEIILLSAAAGDLKDAMQHIWALAYATLDGALMSIDRAADPIPHYSGRRKRHGANVQVVADVAGRLAWASAALLTRRTTRPPPAPTVLQTPEPTLA</sequence>
<gene>
    <name evidence="2" type="ORF">Acy02nite_91380</name>
</gene>
<evidence type="ECO:0000313" key="2">
    <source>
        <dbReference type="EMBL" id="GID71257.1"/>
    </source>
</evidence>
<evidence type="ECO:0000313" key="3">
    <source>
        <dbReference type="Proteomes" id="UP000619479"/>
    </source>
</evidence>
<organism evidence="2 3">
    <name type="scientific">Actinoplanes cyaneus</name>
    <dbReference type="NCBI Taxonomy" id="52696"/>
    <lineage>
        <taxon>Bacteria</taxon>
        <taxon>Bacillati</taxon>
        <taxon>Actinomycetota</taxon>
        <taxon>Actinomycetes</taxon>
        <taxon>Micromonosporales</taxon>
        <taxon>Micromonosporaceae</taxon>
        <taxon>Actinoplanes</taxon>
    </lineage>
</organism>
<accession>A0A919M9W0</accession>
<feature type="compositionally biased region" description="Low complexity" evidence="1">
    <location>
        <begin position="9"/>
        <end position="18"/>
    </location>
</feature>
<keyword evidence="3" id="KW-1185">Reference proteome</keyword>
<feature type="region of interest" description="Disordered" evidence="1">
    <location>
        <begin position="1"/>
        <end position="28"/>
    </location>
</feature>